<dbReference type="EMBL" id="QXTE01000522">
    <property type="protein sequence ID" value="TFJ97182.1"/>
    <property type="molecule type" value="Genomic_DNA"/>
</dbReference>
<comment type="caution">
    <text evidence="2">The sequence shown here is derived from an EMBL/GenBank/DDBJ whole genome shotgun (WGS) entry which is preliminary data.</text>
</comment>
<organism evidence="2 3">
    <name type="scientific">Platysternon megacephalum</name>
    <name type="common">big-headed turtle</name>
    <dbReference type="NCBI Taxonomy" id="55544"/>
    <lineage>
        <taxon>Eukaryota</taxon>
        <taxon>Metazoa</taxon>
        <taxon>Chordata</taxon>
        <taxon>Craniata</taxon>
        <taxon>Vertebrata</taxon>
        <taxon>Euteleostomi</taxon>
        <taxon>Archelosauria</taxon>
        <taxon>Testudinata</taxon>
        <taxon>Testudines</taxon>
        <taxon>Cryptodira</taxon>
        <taxon>Durocryptodira</taxon>
        <taxon>Testudinoidea</taxon>
        <taxon>Platysternidae</taxon>
        <taxon>Platysternon</taxon>
    </lineage>
</organism>
<gene>
    <name evidence="2" type="ORF">DR999_PMT20990</name>
</gene>
<dbReference type="Proteomes" id="UP000297703">
    <property type="component" value="Unassembled WGS sequence"/>
</dbReference>
<reference evidence="2 3" key="1">
    <citation type="submission" date="2019-04" db="EMBL/GenBank/DDBJ databases">
        <title>Draft genome of the big-headed turtle Platysternon megacephalum.</title>
        <authorList>
            <person name="Gong S."/>
        </authorList>
    </citation>
    <scope>NUCLEOTIDE SEQUENCE [LARGE SCALE GENOMIC DNA]</scope>
    <source>
        <strain evidence="2">DO16091913</strain>
        <tissue evidence="2">Muscle</tissue>
    </source>
</reference>
<keyword evidence="3" id="KW-1185">Reference proteome</keyword>
<protein>
    <submittedName>
        <fullName evidence="2">Hemicentin-2</fullName>
    </submittedName>
</protein>
<proteinExistence type="predicted"/>
<feature type="region of interest" description="Disordered" evidence="1">
    <location>
        <begin position="1"/>
        <end position="40"/>
    </location>
</feature>
<evidence type="ECO:0000256" key="1">
    <source>
        <dbReference type="SAM" id="MobiDB-lite"/>
    </source>
</evidence>
<accession>A0A4D9DQT3</accession>
<reference evidence="2 3" key="2">
    <citation type="submission" date="2019-04" db="EMBL/GenBank/DDBJ databases">
        <title>The genome sequence of big-headed turtle.</title>
        <authorList>
            <person name="Gong S."/>
        </authorList>
    </citation>
    <scope>NUCLEOTIDE SEQUENCE [LARGE SCALE GENOMIC DNA]</scope>
    <source>
        <strain evidence="2">DO16091913</strain>
        <tissue evidence="2">Muscle</tissue>
    </source>
</reference>
<sequence length="143" mass="14768">MERGGGAQEEIRSGMQAGAASCSLRGEDEGPSSAKHSSMCLSPNKINAEMGQTAGSDARGTILLQEDTGMGIWEAGGIVGAESKEDGQHGLKGCEVGSKEAGGQQGAVVTLRHGQSMGQRAVGKKRTCCKRKNCWELGTARMG</sequence>
<evidence type="ECO:0000313" key="2">
    <source>
        <dbReference type="EMBL" id="TFJ97182.1"/>
    </source>
</evidence>
<evidence type="ECO:0000313" key="3">
    <source>
        <dbReference type="Proteomes" id="UP000297703"/>
    </source>
</evidence>
<dbReference type="AlphaFoldDB" id="A0A4D9DQT3"/>
<name>A0A4D9DQT3_9SAUR</name>